<protein>
    <submittedName>
        <fullName evidence="1">Uncharacterized protein</fullName>
    </submittedName>
</protein>
<sequence length="100" mass="11319">MVSIAMSRHGIFVQLESDKWSTLYPGCNPKLNEFTSPINISSSDAVNAKNVQTLFVYSGEPERDTYLVSSYYLTNGYYMEACKYTNYTLHKILALCPSNI</sequence>
<evidence type="ECO:0000313" key="2">
    <source>
        <dbReference type="Proteomes" id="UP001642540"/>
    </source>
</evidence>
<comment type="caution">
    <text evidence="1">The sequence shown here is derived from an EMBL/GenBank/DDBJ whole genome shotgun (WGS) entry which is preliminary data.</text>
</comment>
<name>A0ABP1S025_9HEXA</name>
<dbReference type="EMBL" id="CAXLJM020000129">
    <property type="protein sequence ID" value="CAL8139577.1"/>
    <property type="molecule type" value="Genomic_DNA"/>
</dbReference>
<accession>A0ABP1S025</accession>
<organism evidence="1 2">
    <name type="scientific">Orchesella dallaii</name>
    <dbReference type="NCBI Taxonomy" id="48710"/>
    <lineage>
        <taxon>Eukaryota</taxon>
        <taxon>Metazoa</taxon>
        <taxon>Ecdysozoa</taxon>
        <taxon>Arthropoda</taxon>
        <taxon>Hexapoda</taxon>
        <taxon>Collembola</taxon>
        <taxon>Entomobryomorpha</taxon>
        <taxon>Entomobryoidea</taxon>
        <taxon>Orchesellidae</taxon>
        <taxon>Orchesellinae</taxon>
        <taxon>Orchesella</taxon>
    </lineage>
</organism>
<reference evidence="1 2" key="1">
    <citation type="submission" date="2024-08" db="EMBL/GenBank/DDBJ databases">
        <authorList>
            <person name="Cucini C."/>
            <person name="Frati F."/>
        </authorList>
    </citation>
    <scope>NUCLEOTIDE SEQUENCE [LARGE SCALE GENOMIC DNA]</scope>
</reference>
<dbReference type="Proteomes" id="UP001642540">
    <property type="component" value="Unassembled WGS sequence"/>
</dbReference>
<evidence type="ECO:0000313" key="1">
    <source>
        <dbReference type="EMBL" id="CAL8139577.1"/>
    </source>
</evidence>
<gene>
    <name evidence="1" type="ORF">ODALV1_LOCUS27893</name>
</gene>
<proteinExistence type="predicted"/>
<keyword evidence="2" id="KW-1185">Reference proteome</keyword>